<keyword evidence="6 9" id="KW-0472">Membrane</keyword>
<reference evidence="11" key="2">
    <citation type="submission" date="2020-05" db="UniProtKB">
        <authorList>
            <consortium name="EnsemblMetazoa"/>
        </authorList>
    </citation>
    <scope>IDENTIFICATION</scope>
    <source>
        <strain evidence="11">ACHKN1017</strain>
    </source>
</reference>
<evidence type="ECO:0000256" key="5">
    <source>
        <dbReference type="ARBA" id="ARBA00022989"/>
    </source>
</evidence>
<feature type="compositionally biased region" description="Basic and acidic residues" evidence="8">
    <location>
        <begin position="681"/>
        <end position="696"/>
    </location>
</feature>
<feature type="compositionally biased region" description="Basic and acidic residues" evidence="8">
    <location>
        <begin position="485"/>
        <end position="497"/>
    </location>
</feature>
<reference evidence="12" key="1">
    <citation type="submission" date="2013-03" db="EMBL/GenBank/DDBJ databases">
        <title>The Genome Sequence of Anopheles christyi ACHKN1017.</title>
        <authorList>
            <consortium name="The Broad Institute Genomics Platform"/>
            <person name="Neafsey D.E."/>
            <person name="Besansky N."/>
            <person name="Walker B."/>
            <person name="Young S.K."/>
            <person name="Zeng Q."/>
            <person name="Gargeya S."/>
            <person name="Fitzgerald M."/>
            <person name="Haas B."/>
            <person name="Abouelleil A."/>
            <person name="Allen A.W."/>
            <person name="Alvarado L."/>
            <person name="Arachchi H.M."/>
            <person name="Berlin A.M."/>
            <person name="Chapman S.B."/>
            <person name="Gainer-Dewar J."/>
            <person name="Goldberg J."/>
            <person name="Griggs A."/>
            <person name="Gujja S."/>
            <person name="Hansen M."/>
            <person name="Howarth C."/>
            <person name="Imamovic A."/>
            <person name="Ireland A."/>
            <person name="Larimer J."/>
            <person name="McCowan C."/>
            <person name="Murphy C."/>
            <person name="Pearson M."/>
            <person name="Poon T.W."/>
            <person name="Priest M."/>
            <person name="Roberts A."/>
            <person name="Saif S."/>
            <person name="Shea T."/>
            <person name="Sisk P."/>
            <person name="Sykes S."/>
            <person name="Wortman J."/>
            <person name="Nusbaum C."/>
            <person name="Birren B."/>
        </authorList>
    </citation>
    <scope>NUCLEOTIDE SEQUENCE [LARGE SCALE GENOMIC DNA]</scope>
    <source>
        <strain evidence="12">ACHKN1017</strain>
    </source>
</reference>
<evidence type="ECO:0000256" key="9">
    <source>
        <dbReference type="SAM" id="Phobius"/>
    </source>
</evidence>
<feature type="coiled-coil region" evidence="7">
    <location>
        <begin position="510"/>
        <end position="561"/>
    </location>
</feature>
<feature type="transmembrane region" description="Helical" evidence="9">
    <location>
        <begin position="267"/>
        <end position="291"/>
    </location>
</feature>
<accession>A0A182JXA4</accession>
<feature type="transmembrane region" description="Helical" evidence="9">
    <location>
        <begin position="120"/>
        <end position="138"/>
    </location>
</feature>
<feature type="transmembrane region" description="Helical" evidence="9">
    <location>
        <begin position="32"/>
        <end position="54"/>
    </location>
</feature>
<feature type="region of interest" description="Disordered" evidence="8">
    <location>
        <begin position="729"/>
        <end position="855"/>
    </location>
</feature>
<evidence type="ECO:0000256" key="8">
    <source>
        <dbReference type="SAM" id="MobiDB-lite"/>
    </source>
</evidence>
<evidence type="ECO:0000256" key="6">
    <source>
        <dbReference type="ARBA" id="ARBA00023136"/>
    </source>
</evidence>
<dbReference type="Proteomes" id="UP000075881">
    <property type="component" value="Unassembled WGS sequence"/>
</dbReference>
<keyword evidence="4" id="KW-0029">Amino-acid transport</keyword>
<feature type="transmembrane region" description="Helical" evidence="9">
    <location>
        <begin position="185"/>
        <end position="206"/>
    </location>
</feature>
<dbReference type="PANTHER" id="PTHR22950">
    <property type="entry name" value="AMINO ACID TRANSPORTER"/>
    <property type="match status" value="1"/>
</dbReference>
<feature type="region of interest" description="Disordered" evidence="8">
    <location>
        <begin position="583"/>
        <end position="612"/>
    </location>
</feature>
<evidence type="ECO:0000256" key="3">
    <source>
        <dbReference type="ARBA" id="ARBA00022692"/>
    </source>
</evidence>
<evidence type="ECO:0000313" key="12">
    <source>
        <dbReference type="Proteomes" id="UP000075881"/>
    </source>
</evidence>
<dbReference type="STRING" id="43041.A0A182JXA4"/>
<keyword evidence="7" id="KW-0175">Coiled coil</keyword>
<dbReference type="VEuPathDB" id="VectorBase:ACHR003136"/>
<keyword evidence="3 9" id="KW-0812">Transmembrane</keyword>
<feature type="region of interest" description="Disordered" evidence="8">
    <location>
        <begin position="635"/>
        <end position="710"/>
    </location>
</feature>
<feature type="compositionally biased region" description="Basic and acidic residues" evidence="8">
    <location>
        <begin position="778"/>
        <end position="799"/>
    </location>
</feature>
<feature type="compositionally biased region" description="Basic and acidic residues" evidence="8">
    <location>
        <begin position="644"/>
        <end position="659"/>
    </location>
</feature>
<dbReference type="EnsemblMetazoa" id="ACHR003136-RA">
    <property type="protein sequence ID" value="ACHR003136-PA"/>
    <property type="gene ID" value="ACHR003136"/>
</dbReference>
<dbReference type="Pfam" id="PF01490">
    <property type="entry name" value="Aa_trans"/>
    <property type="match status" value="1"/>
</dbReference>
<feature type="domain" description="Amino acid transporter transmembrane" evidence="10">
    <location>
        <begin position="8"/>
        <end position="387"/>
    </location>
</feature>
<dbReference type="GO" id="GO:0016020">
    <property type="term" value="C:membrane"/>
    <property type="evidence" value="ECO:0007669"/>
    <property type="project" value="UniProtKB-SubCell"/>
</dbReference>
<proteinExistence type="predicted"/>
<dbReference type="GO" id="GO:0015179">
    <property type="term" value="F:L-amino acid transmembrane transporter activity"/>
    <property type="evidence" value="ECO:0007669"/>
    <property type="project" value="TreeGrafter"/>
</dbReference>
<feature type="transmembrane region" description="Helical" evidence="9">
    <location>
        <begin position="369"/>
        <end position="389"/>
    </location>
</feature>
<evidence type="ECO:0000256" key="7">
    <source>
        <dbReference type="SAM" id="Coils"/>
    </source>
</evidence>
<evidence type="ECO:0000256" key="1">
    <source>
        <dbReference type="ARBA" id="ARBA00004141"/>
    </source>
</evidence>
<feature type="transmembrane region" description="Helical" evidence="9">
    <location>
        <begin position="311"/>
        <end position="329"/>
    </location>
</feature>
<feature type="transmembrane region" description="Helical" evidence="9">
    <location>
        <begin position="335"/>
        <end position="357"/>
    </location>
</feature>
<evidence type="ECO:0000259" key="10">
    <source>
        <dbReference type="Pfam" id="PF01490"/>
    </source>
</evidence>
<organism evidence="11 12">
    <name type="scientific">Anopheles christyi</name>
    <dbReference type="NCBI Taxonomy" id="43041"/>
    <lineage>
        <taxon>Eukaryota</taxon>
        <taxon>Metazoa</taxon>
        <taxon>Ecdysozoa</taxon>
        <taxon>Arthropoda</taxon>
        <taxon>Hexapoda</taxon>
        <taxon>Insecta</taxon>
        <taxon>Pterygota</taxon>
        <taxon>Neoptera</taxon>
        <taxon>Endopterygota</taxon>
        <taxon>Diptera</taxon>
        <taxon>Nematocera</taxon>
        <taxon>Culicoidea</taxon>
        <taxon>Culicidae</taxon>
        <taxon>Anophelinae</taxon>
        <taxon>Anopheles</taxon>
    </lineage>
</organism>
<name>A0A182JXA4_9DIPT</name>
<dbReference type="PANTHER" id="PTHR22950:SF646">
    <property type="entry name" value="SODIUM-COUPLED NEUTRAL AMINO ACID TRANSPORTER 10-RELATED"/>
    <property type="match status" value="1"/>
</dbReference>
<keyword evidence="5 9" id="KW-1133">Transmembrane helix</keyword>
<protein>
    <recommendedName>
        <fullName evidence="10">Amino acid transporter transmembrane domain-containing protein</fullName>
    </recommendedName>
</protein>
<evidence type="ECO:0000256" key="2">
    <source>
        <dbReference type="ARBA" id="ARBA00022448"/>
    </source>
</evidence>
<feature type="transmembrane region" description="Helical" evidence="9">
    <location>
        <begin position="79"/>
        <end position="100"/>
    </location>
</feature>
<evidence type="ECO:0000313" key="11">
    <source>
        <dbReference type="EnsemblMetazoa" id="ACHR003136-PA"/>
    </source>
</evidence>
<feature type="region of interest" description="Disordered" evidence="8">
    <location>
        <begin position="478"/>
        <end position="497"/>
    </location>
</feature>
<keyword evidence="12" id="KW-1185">Reference proteome</keyword>
<feature type="compositionally biased region" description="Low complexity" evidence="8">
    <location>
        <begin position="764"/>
        <end position="776"/>
    </location>
</feature>
<comment type="subcellular location">
    <subcellularLocation>
        <location evidence="1">Membrane</location>
        <topology evidence="1">Multi-pass membrane protein</topology>
    </subcellularLocation>
</comment>
<evidence type="ECO:0000256" key="4">
    <source>
        <dbReference type="ARBA" id="ARBA00022970"/>
    </source>
</evidence>
<feature type="compositionally biased region" description="Polar residues" evidence="8">
    <location>
        <begin position="806"/>
        <end position="825"/>
    </location>
</feature>
<sequence>METNSVQTVTLTNSIIGVGILSMPFCFQKCGIVLSIVLLLLSSYVTRLVCSYMVKSAIISRRKNFEQIAFYAFGSAGKLLVELCVVGYLLGTCIAYFVVVGDLGPQITAKILSMRESDGLRTWVMIAVTIVCIIPLGMLRNVDSLASVCTASLGFYLCLVLKVVSESSEKFQHTGWFDRLDLWNWGGILQCMPIFTMALSCQMQIFEVYATMPTTSLDKMSRVIRQSTNICTMIYVAIGFFGYVAFNGHRFSGNILVDFTPSFASDIIKMGFVLSVAFSFPLAIFPCRVSLYSLLYKRASDGHMYIPESKFRPLTIAIVVVALVFGLLIPSIEVVIGLVGSTIGVAICLIIPAACYMTICKTNISEKQLAQVMIAFGFIIMVLGTYANLQAIDRTPERLHEPTITPAALEKLLGKPPVPAKVTSDSKPQAPVPPPVMPVEAVTEKVIPKIEQPVQEAVQAKPEKSAAVEVELKKSVPESVPLERSNAEHNAGEHQHTDSRVAINNEAILKEEHEIAVEEKEQIAKEISELKNAKKVLEAEVENIKEELVKKNKETEQLVLKKLDEIVGKIAENKVGIGSLEEAKGEGGNVNTAAKDVLPEPDAGGKRDYGAKIPSDPIVKLLKAGGNNKTILQAGRDAAGNGTVDRERNALPPDVDRLPVEGAGEGEIPAEQVTEAIAKTVEQEGKQSRKDSEWQENKPPLPPVAGGNQASQNRADLLHTKAMAANAKVGSVQEPSETGEAKLQQPPVDEIKEKNIPLPPLPVEVPVEVPAEVAPAKKQPEPKVENAAEEAKAGKRDLLAMRLKRNVNSTVGPENCSKPSASPSEGEQDNGKKNNLFPAPNEQEKQAQDRKELVD</sequence>
<dbReference type="InterPro" id="IPR013057">
    <property type="entry name" value="AA_transpt_TM"/>
</dbReference>
<feature type="compositionally biased region" description="Basic and acidic residues" evidence="8">
    <location>
        <begin position="842"/>
        <end position="855"/>
    </location>
</feature>
<feature type="transmembrane region" description="Helical" evidence="9">
    <location>
        <begin position="227"/>
        <end position="247"/>
    </location>
</feature>
<keyword evidence="2" id="KW-0813">Transport</keyword>
<feature type="transmembrane region" description="Helical" evidence="9">
    <location>
        <begin position="145"/>
        <end position="165"/>
    </location>
</feature>
<dbReference type="AlphaFoldDB" id="A0A182JXA4"/>